<evidence type="ECO:0000256" key="1">
    <source>
        <dbReference type="ARBA" id="ARBA00006484"/>
    </source>
</evidence>
<dbReference type="OrthoDB" id="47007at2759"/>
<organism evidence="3 4">
    <name type="scientific">Lingula anatina</name>
    <name type="common">Brachiopod</name>
    <name type="synonym">Lingula unguis</name>
    <dbReference type="NCBI Taxonomy" id="7574"/>
    <lineage>
        <taxon>Eukaryota</taxon>
        <taxon>Metazoa</taxon>
        <taxon>Spiralia</taxon>
        <taxon>Lophotrochozoa</taxon>
        <taxon>Brachiopoda</taxon>
        <taxon>Linguliformea</taxon>
        <taxon>Lingulata</taxon>
        <taxon>Lingulida</taxon>
        <taxon>Linguloidea</taxon>
        <taxon>Lingulidae</taxon>
        <taxon>Lingula</taxon>
    </lineage>
</organism>
<dbReference type="AlphaFoldDB" id="A0A1S3I816"/>
<reference evidence="4" key="1">
    <citation type="submission" date="2025-08" db="UniProtKB">
        <authorList>
            <consortium name="RefSeq"/>
        </authorList>
    </citation>
    <scope>IDENTIFICATION</scope>
    <source>
        <tissue evidence="4">Gonads</tissue>
    </source>
</reference>
<dbReference type="PANTHER" id="PTHR24321:SF8">
    <property type="entry name" value="ESTRADIOL 17-BETA-DEHYDROGENASE 8-RELATED"/>
    <property type="match status" value="1"/>
</dbReference>
<dbReference type="InterPro" id="IPR036291">
    <property type="entry name" value="NAD(P)-bd_dom_sf"/>
</dbReference>
<protein>
    <submittedName>
        <fullName evidence="4">Uncharacterized protein LOC106161883</fullName>
    </submittedName>
</protein>
<dbReference type="InterPro" id="IPR020904">
    <property type="entry name" value="Sc_DH/Rdtase_CS"/>
</dbReference>
<keyword evidence="2" id="KW-0560">Oxidoreductase</keyword>
<dbReference type="FunFam" id="3.40.50.720:FF:000084">
    <property type="entry name" value="Short-chain dehydrogenase reductase"/>
    <property type="match status" value="1"/>
</dbReference>
<dbReference type="Pfam" id="PF13561">
    <property type="entry name" value="adh_short_C2"/>
    <property type="match status" value="1"/>
</dbReference>
<sequence>MSDAYDQKFPQPKLNQEHTKGRFKNHVAVITGGASGIARECVKRFASDGASVAFIDINQDGGKVLETELRAAGYDVTFHYLDVSNRDTCFETATKIADAYGGCINYVVNSAVFFGSKALDAEKDDWQKTMSVNVQGVANMVQACHPHMKKASEGDRAIVNIGSISSHIAQVTRWTYASSKGAILQMSRCMALDLSNDGIRVNTVSPGWIWSPESAKGVNFDKAKWNPIWGKFDMLSRVGEMAEVAATVAFLCSRDASFVTGSDVAVDGGYMTMGPERHGLDGSTASW</sequence>
<evidence type="ECO:0000313" key="4">
    <source>
        <dbReference type="RefSeq" id="XP_013394410.1"/>
    </source>
</evidence>
<dbReference type="Gene3D" id="3.40.50.720">
    <property type="entry name" value="NAD(P)-binding Rossmann-like Domain"/>
    <property type="match status" value="1"/>
</dbReference>
<dbReference type="GO" id="GO:0016491">
    <property type="term" value="F:oxidoreductase activity"/>
    <property type="evidence" value="ECO:0007669"/>
    <property type="project" value="UniProtKB-KW"/>
</dbReference>
<dbReference type="RefSeq" id="XP_013394410.1">
    <property type="nucleotide sequence ID" value="XM_013538956.1"/>
</dbReference>
<evidence type="ECO:0000313" key="3">
    <source>
        <dbReference type="Proteomes" id="UP000085678"/>
    </source>
</evidence>
<dbReference type="InParanoid" id="A0A1S3I816"/>
<dbReference type="InterPro" id="IPR002347">
    <property type="entry name" value="SDR_fam"/>
</dbReference>
<dbReference type="SUPFAM" id="SSF51735">
    <property type="entry name" value="NAD(P)-binding Rossmann-fold domains"/>
    <property type="match status" value="1"/>
</dbReference>
<dbReference type="PRINTS" id="PR00081">
    <property type="entry name" value="GDHRDH"/>
</dbReference>
<keyword evidence="3" id="KW-1185">Reference proteome</keyword>
<dbReference type="PRINTS" id="PR00080">
    <property type="entry name" value="SDRFAMILY"/>
</dbReference>
<dbReference type="PANTHER" id="PTHR24321">
    <property type="entry name" value="DEHYDROGENASES, SHORT CHAIN"/>
    <property type="match status" value="1"/>
</dbReference>
<proteinExistence type="inferred from homology"/>
<dbReference type="PROSITE" id="PS00061">
    <property type="entry name" value="ADH_SHORT"/>
    <property type="match status" value="1"/>
</dbReference>
<dbReference type="CDD" id="cd05233">
    <property type="entry name" value="SDR_c"/>
    <property type="match status" value="1"/>
</dbReference>
<dbReference type="Proteomes" id="UP000085678">
    <property type="component" value="Unplaced"/>
</dbReference>
<gene>
    <name evidence="4" type="primary">LOC106161883</name>
</gene>
<accession>A0A1S3I816</accession>
<comment type="similarity">
    <text evidence="1">Belongs to the short-chain dehydrogenases/reductases (SDR) family.</text>
</comment>
<dbReference type="GeneID" id="106161883"/>
<dbReference type="STRING" id="7574.A0A1S3I816"/>
<dbReference type="KEGG" id="lak:106161883"/>
<evidence type="ECO:0000256" key="2">
    <source>
        <dbReference type="ARBA" id="ARBA00023002"/>
    </source>
</evidence>
<name>A0A1S3I816_LINAN</name>